<feature type="chain" id="PRO_5015550919" description="Hemagglutinin" evidence="1">
    <location>
        <begin position="21"/>
        <end position="647"/>
    </location>
</feature>
<proteinExistence type="predicted"/>
<dbReference type="RefSeq" id="WP_106758551.1">
    <property type="nucleotide sequence ID" value="NZ_PXWF02000247.1"/>
</dbReference>
<organism evidence="2 3">
    <name type="scientific">Massilia glaciei</name>
    <dbReference type="NCBI Taxonomy" id="1524097"/>
    <lineage>
        <taxon>Bacteria</taxon>
        <taxon>Pseudomonadati</taxon>
        <taxon>Pseudomonadota</taxon>
        <taxon>Betaproteobacteria</taxon>
        <taxon>Burkholderiales</taxon>
        <taxon>Oxalobacteraceae</taxon>
        <taxon>Telluria group</taxon>
        <taxon>Massilia</taxon>
    </lineage>
</organism>
<evidence type="ECO:0000313" key="3">
    <source>
        <dbReference type="Proteomes" id="UP000241421"/>
    </source>
</evidence>
<protein>
    <recommendedName>
        <fullName evidence="4">Hemagglutinin</fullName>
    </recommendedName>
</protein>
<reference evidence="2 3" key="1">
    <citation type="submission" date="2018-04" db="EMBL/GenBank/DDBJ databases">
        <title>Massilia violaceinigra sp. nov., a novel purple-pigmented bacterium isolated from Tianshan glacier, Xinjiang, China.</title>
        <authorList>
            <person name="Wang H."/>
        </authorList>
    </citation>
    <scope>NUCLEOTIDE SEQUENCE [LARGE SCALE GENOMIC DNA]</scope>
    <source>
        <strain evidence="2 3">B448-2</strain>
    </source>
</reference>
<accession>A0A2U2HI32</accession>
<evidence type="ECO:0000313" key="2">
    <source>
        <dbReference type="EMBL" id="PWF46002.1"/>
    </source>
</evidence>
<dbReference type="EMBL" id="PXWF02000247">
    <property type="protein sequence ID" value="PWF46002.1"/>
    <property type="molecule type" value="Genomic_DNA"/>
</dbReference>
<gene>
    <name evidence="2" type="ORF">C7C56_016925</name>
</gene>
<sequence length="647" mass="68758">MTTTAILRAPAALLIGTLLASCGGGGGGTTPPPPPPPAGCATRIVADTSVAAGKTASASVLGCASFLSTVTWTQVSGPAVTLQAARSPTVAFEAAAAGTVRLQADARYVDGSNFVSTTDVVVGAAPAGSFVTARADHSVRPGTDTSVRAWPTLAGGATLSAINWTQLEGPNVNMDTSRARVLMFKAPVVNVDTVLKFRATMTTSAGTDTDDISILVERTPAAANNAYFDVAARVHPYRMMGAYAGVLASCTYTNALYYNSSTNTNFCPVSSLPLIQAETVTGGTPTVSQVMNRVLVTHDFLGANFEQFLTTQDTNGDFRRLLAGATAVVIGSHVRPSFYTSATGAIYLDANNLWLIPEQRDVVTEVPDYRSSFDDALNFTSFGRAVKNNNYANASYSSSARVSRDTSALVFSLGRLLYHELAHAGDFFEPSVRNLVQSQPIYLNVADRIGNRTLVSDGLANQYPLTSLQMKGLGQVMFQGTTASATQIAYTATQVGDFFAADRANDDYAYSISGTSNSREDLAMLFEEFMMSYRHGVQYDIAFTNKFVDGMTASQVIVAWGTRGRIGHVNVKPRIKLVLGRLAPWIDQAAVDALPAPLMMRVGENWDQNLVLGAPAAFKAGMLEAGVSAAPIDRSERLREDAARNHH</sequence>
<dbReference type="Proteomes" id="UP000241421">
    <property type="component" value="Unassembled WGS sequence"/>
</dbReference>
<dbReference type="AlphaFoldDB" id="A0A2U2HI32"/>
<dbReference type="OrthoDB" id="5803286at2"/>
<name>A0A2U2HI32_9BURK</name>
<comment type="caution">
    <text evidence="2">The sequence shown here is derived from an EMBL/GenBank/DDBJ whole genome shotgun (WGS) entry which is preliminary data.</text>
</comment>
<feature type="signal peptide" evidence="1">
    <location>
        <begin position="1"/>
        <end position="20"/>
    </location>
</feature>
<evidence type="ECO:0000256" key="1">
    <source>
        <dbReference type="SAM" id="SignalP"/>
    </source>
</evidence>
<keyword evidence="3" id="KW-1185">Reference proteome</keyword>
<evidence type="ECO:0008006" key="4">
    <source>
        <dbReference type="Google" id="ProtNLM"/>
    </source>
</evidence>
<keyword evidence="1" id="KW-0732">Signal</keyword>